<evidence type="ECO:0008006" key="3">
    <source>
        <dbReference type="Google" id="ProtNLM"/>
    </source>
</evidence>
<comment type="caution">
    <text evidence="1">The sequence shown here is derived from an EMBL/GenBank/DDBJ whole genome shotgun (WGS) entry which is preliminary data.</text>
</comment>
<dbReference type="AlphaFoldDB" id="A0AAV1Z1B7"/>
<sequence>MCQMIRGFEIVKRSFNWTVKSFTTGKCANFFCEKVLLYGGL</sequence>
<keyword evidence="2" id="KW-1185">Reference proteome</keyword>
<gene>
    <name evidence="1" type="ORF">LARSCL_LOCUS2098</name>
</gene>
<protein>
    <recommendedName>
        <fullName evidence="3">Ribosomal protein L32</fullName>
    </recommendedName>
</protein>
<evidence type="ECO:0000313" key="2">
    <source>
        <dbReference type="Proteomes" id="UP001497382"/>
    </source>
</evidence>
<name>A0AAV1Z1B7_9ARAC</name>
<accession>A0AAV1Z1B7</accession>
<organism evidence="1 2">
    <name type="scientific">Larinioides sclopetarius</name>
    <dbReference type="NCBI Taxonomy" id="280406"/>
    <lineage>
        <taxon>Eukaryota</taxon>
        <taxon>Metazoa</taxon>
        <taxon>Ecdysozoa</taxon>
        <taxon>Arthropoda</taxon>
        <taxon>Chelicerata</taxon>
        <taxon>Arachnida</taxon>
        <taxon>Araneae</taxon>
        <taxon>Araneomorphae</taxon>
        <taxon>Entelegynae</taxon>
        <taxon>Araneoidea</taxon>
        <taxon>Araneidae</taxon>
        <taxon>Larinioides</taxon>
    </lineage>
</organism>
<reference evidence="1 2" key="1">
    <citation type="submission" date="2024-04" db="EMBL/GenBank/DDBJ databases">
        <authorList>
            <person name="Rising A."/>
            <person name="Reimegard J."/>
            <person name="Sonavane S."/>
            <person name="Akerstrom W."/>
            <person name="Nylinder S."/>
            <person name="Hedman E."/>
            <person name="Kallberg Y."/>
        </authorList>
    </citation>
    <scope>NUCLEOTIDE SEQUENCE [LARGE SCALE GENOMIC DNA]</scope>
</reference>
<dbReference type="Proteomes" id="UP001497382">
    <property type="component" value="Unassembled WGS sequence"/>
</dbReference>
<evidence type="ECO:0000313" key="1">
    <source>
        <dbReference type="EMBL" id="CAL1264651.1"/>
    </source>
</evidence>
<dbReference type="EMBL" id="CAXIEN010000014">
    <property type="protein sequence ID" value="CAL1264651.1"/>
    <property type="molecule type" value="Genomic_DNA"/>
</dbReference>
<proteinExistence type="predicted"/>